<feature type="region of interest" description="Disordered" evidence="1">
    <location>
        <begin position="120"/>
        <end position="195"/>
    </location>
</feature>
<evidence type="ECO:0008006" key="5">
    <source>
        <dbReference type="Google" id="ProtNLM"/>
    </source>
</evidence>
<protein>
    <recommendedName>
        <fullName evidence="5">MBD domain-containing protein</fullName>
    </recommendedName>
</protein>
<evidence type="ECO:0000313" key="4">
    <source>
        <dbReference type="Proteomes" id="UP001153076"/>
    </source>
</evidence>
<keyword evidence="2" id="KW-0732">Signal</keyword>
<dbReference type="EMBL" id="JAKOGI010001506">
    <property type="protein sequence ID" value="KAJ8425268.1"/>
    <property type="molecule type" value="Genomic_DNA"/>
</dbReference>
<reference evidence="3" key="1">
    <citation type="submission" date="2022-04" db="EMBL/GenBank/DDBJ databases">
        <title>Carnegiea gigantea Genome sequencing and assembly v2.</title>
        <authorList>
            <person name="Copetti D."/>
            <person name="Sanderson M.J."/>
            <person name="Burquez A."/>
            <person name="Wojciechowski M.F."/>
        </authorList>
    </citation>
    <scope>NUCLEOTIDE SEQUENCE</scope>
    <source>
        <strain evidence="3">SGP5-SGP5p</strain>
        <tissue evidence="3">Aerial part</tissue>
    </source>
</reference>
<evidence type="ECO:0000256" key="2">
    <source>
        <dbReference type="SAM" id="SignalP"/>
    </source>
</evidence>
<comment type="caution">
    <text evidence="3">The sequence shown here is derived from an EMBL/GenBank/DDBJ whole genome shotgun (WGS) entry which is preliminary data.</text>
</comment>
<dbReference type="PANTHER" id="PTHR34067">
    <property type="entry name" value="OS04G0193200 PROTEIN"/>
    <property type="match status" value="1"/>
</dbReference>
<gene>
    <name evidence="3" type="ORF">Cgig2_025376</name>
</gene>
<feature type="chain" id="PRO_5040123431" description="MBD domain-containing protein" evidence="2">
    <location>
        <begin position="26"/>
        <end position="382"/>
    </location>
</feature>
<feature type="signal peptide" evidence="2">
    <location>
        <begin position="1"/>
        <end position="25"/>
    </location>
</feature>
<proteinExistence type="predicted"/>
<organism evidence="3 4">
    <name type="scientific">Carnegiea gigantea</name>
    <dbReference type="NCBI Taxonomy" id="171969"/>
    <lineage>
        <taxon>Eukaryota</taxon>
        <taxon>Viridiplantae</taxon>
        <taxon>Streptophyta</taxon>
        <taxon>Embryophyta</taxon>
        <taxon>Tracheophyta</taxon>
        <taxon>Spermatophyta</taxon>
        <taxon>Magnoliopsida</taxon>
        <taxon>eudicotyledons</taxon>
        <taxon>Gunneridae</taxon>
        <taxon>Pentapetalae</taxon>
        <taxon>Caryophyllales</taxon>
        <taxon>Cactineae</taxon>
        <taxon>Cactaceae</taxon>
        <taxon>Cactoideae</taxon>
        <taxon>Echinocereeae</taxon>
        <taxon>Carnegiea</taxon>
    </lineage>
</organism>
<dbReference type="InterPro" id="IPR038945">
    <property type="entry name" value="MBD13-like"/>
</dbReference>
<keyword evidence="4" id="KW-1185">Reference proteome</keyword>
<dbReference type="OrthoDB" id="10072024at2759"/>
<sequence>MRIQGPWIMSLVAMMILCSPFLSFSRPIGETEQVQGRLKRDLLVHSQNQRHVNDATSRSKELNESKYYIDPTNGYIFRSLKDIDRYLLTGKLGRHVTKTKPKDLDNSVVRLDMKPVPLKQDVSKKKKVLKSSGTKKACLAAPGQKSAGNSSEKSPAKASKKEDVGLENSAETAKKKISRPSKGTTSKSSRKREANPFFILDPDQCEQGSAASIPNLSEIIDSVQKEREGHNTVYISAPAIGALLGGQLQETSAAQHNYNYKQKPQFSLTICRDYAPNFPTFLSTFHVNNEALESNIIIDPNLDPSLDQDKSSEMVDTESKDREELGIPPVFGDLLTDPCIDFAIKTLTGAIPFGNESAPEDCYLHQQVGSSMVMTEGNSCQN</sequence>
<dbReference type="Proteomes" id="UP001153076">
    <property type="component" value="Unassembled WGS sequence"/>
</dbReference>
<evidence type="ECO:0000256" key="1">
    <source>
        <dbReference type="SAM" id="MobiDB-lite"/>
    </source>
</evidence>
<evidence type="ECO:0000313" key="3">
    <source>
        <dbReference type="EMBL" id="KAJ8425268.1"/>
    </source>
</evidence>
<dbReference type="PANTHER" id="PTHR34067:SF20">
    <property type="entry name" value="OS08G0206700 PROTEIN"/>
    <property type="match status" value="1"/>
</dbReference>
<name>A0A9Q1JMH3_9CARY</name>
<dbReference type="AlphaFoldDB" id="A0A9Q1JMH3"/>
<accession>A0A9Q1JMH3</accession>